<dbReference type="STRING" id="1121326.CLMAG_27350"/>
<feature type="domain" description="Penicillin-binding protein dimerisation" evidence="6">
    <location>
        <begin position="55"/>
        <end position="213"/>
    </location>
</feature>
<accession>A0A162TQH0</accession>
<feature type="transmembrane region" description="Helical" evidence="4">
    <location>
        <begin position="12"/>
        <end position="32"/>
    </location>
</feature>
<dbReference type="Gene3D" id="3.40.710.10">
    <property type="entry name" value="DD-peptidase/beta-lactamase superfamily"/>
    <property type="match status" value="1"/>
</dbReference>
<dbReference type="GO" id="GO:0071555">
    <property type="term" value="P:cell wall organization"/>
    <property type="evidence" value="ECO:0007669"/>
    <property type="project" value="TreeGrafter"/>
</dbReference>
<dbReference type="AlphaFoldDB" id="A0A162TQH0"/>
<evidence type="ECO:0000259" key="6">
    <source>
        <dbReference type="Pfam" id="PF03717"/>
    </source>
</evidence>
<dbReference type="GO" id="GO:0008658">
    <property type="term" value="F:penicillin binding"/>
    <property type="evidence" value="ECO:0007669"/>
    <property type="project" value="InterPro"/>
</dbReference>
<dbReference type="InterPro" id="IPR011927">
    <property type="entry name" value="SpoVD_pbp"/>
</dbReference>
<keyword evidence="8" id="KW-1185">Reference proteome</keyword>
<dbReference type="SUPFAM" id="SSF56601">
    <property type="entry name" value="beta-lactamase/transpeptidase-like"/>
    <property type="match status" value="1"/>
</dbReference>
<organism evidence="7 8">
    <name type="scientific">Clostridium magnum DSM 2767</name>
    <dbReference type="NCBI Taxonomy" id="1121326"/>
    <lineage>
        <taxon>Bacteria</taxon>
        <taxon>Bacillati</taxon>
        <taxon>Bacillota</taxon>
        <taxon>Clostridia</taxon>
        <taxon>Eubacteriales</taxon>
        <taxon>Clostridiaceae</taxon>
        <taxon>Clostridium</taxon>
    </lineage>
</organism>
<dbReference type="EMBL" id="LWAE01000002">
    <property type="protein sequence ID" value="KZL92921.1"/>
    <property type="molecule type" value="Genomic_DNA"/>
</dbReference>
<gene>
    <name evidence="7" type="primary">spoVD_4</name>
    <name evidence="7" type="ORF">CLMAG_27350</name>
</gene>
<dbReference type="InterPro" id="IPR001460">
    <property type="entry name" value="PCN-bd_Tpept"/>
</dbReference>
<keyword evidence="4" id="KW-0812">Transmembrane</keyword>
<evidence type="ECO:0000256" key="3">
    <source>
        <dbReference type="ARBA" id="ARBA00023136"/>
    </source>
</evidence>
<dbReference type="RefSeq" id="WP_066622727.1">
    <property type="nucleotide sequence ID" value="NZ_FQXL01000047.1"/>
</dbReference>
<dbReference type="InterPro" id="IPR050515">
    <property type="entry name" value="Beta-lactam/transpept"/>
</dbReference>
<comment type="similarity">
    <text evidence="2">Belongs to the transpeptidase family.</text>
</comment>
<dbReference type="GO" id="GO:0005886">
    <property type="term" value="C:plasma membrane"/>
    <property type="evidence" value="ECO:0007669"/>
    <property type="project" value="TreeGrafter"/>
</dbReference>
<dbReference type="InterPro" id="IPR005311">
    <property type="entry name" value="PBP_dimer"/>
</dbReference>
<evidence type="ECO:0000313" key="8">
    <source>
        <dbReference type="Proteomes" id="UP000076603"/>
    </source>
</evidence>
<evidence type="ECO:0000256" key="1">
    <source>
        <dbReference type="ARBA" id="ARBA00004370"/>
    </source>
</evidence>
<keyword evidence="3 4" id="KW-0472">Membrane</keyword>
<proteinExistence type="inferred from homology"/>
<comment type="caution">
    <text evidence="7">The sequence shown here is derived from an EMBL/GenBank/DDBJ whole genome shotgun (WGS) entry which is preliminary data.</text>
</comment>
<evidence type="ECO:0000256" key="2">
    <source>
        <dbReference type="ARBA" id="ARBA00007171"/>
    </source>
</evidence>
<protein>
    <submittedName>
        <fullName evidence="7">Stage V sporulation protein D</fullName>
    </submittedName>
</protein>
<dbReference type="Pfam" id="PF03717">
    <property type="entry name" value="PBP_dimer"/>
    <property type="match status" value="1"/>
</dbReference>
<dbReference type="Gene3D" id="3.30.450.330">
    <property type="match status" value="1"/>
</dbReference>
<feature type="domain" description="Penicillin-binding protein transpeptidase" evidence="5">
    <location>
        <begin position="259"/>
        <end position="575"/>
    </location>
</feature>
<comment type="subcellular location">
    <subcellularLocation>
        <location evidence="1">Membrane</location>
    </subcellularLocation>
</comment>
<dbReference type="PANTHER" id="PTHR30627:SF1">
    <property type="entry name" value="PEPTIDOGLYCAN D,D-TRANSPEPTIDASE FTSI"/>
    <property type="match status" value="1"/>
</dbReference>
<reference evidence="7 8" key="1">
    <citation type="submission" date="2016-04" db="EMBL/GenBank/DDBJ databases">
        <title>Genome sequence of Clostridium magnum DSM 2767.</title>
        <authorList>
            <person name="Poehlein A."/>
            <person name="Uhlig R."/>
            <person name="Fischer R."/>
            <person name="Bahl H."/>
            <person name="Daniel R."/>
        </authorList>
    </citation>
    <scope>NUCLEOTIDE SEQUENCE [LARGE SCALE GENOMIC DNA]</scope>
    <source>
        <strain evidence="7 8">DSM 2767</strain>
    </source>
</reference>
<dbReference type="InterPro" id="IPR036138">
    <property type="entry name" value="PBP_dimer_sf"/>
</dbReference>
<dbReference type="SUPFAM" id="SSF56519">
    <property type="entry name" value="Penicillin binding protein dimerisation domain"/>
    <property type="match status" value="1"/>
</dbReference>
<sequence length="593" mass="64703">MKKKIFINKRRIIGILIFICTLFLALAGRLFYVMAVISPKYKAIAEEQQKSELQINAKRGRILDRNANELAVSMDVYRIDLDLKTLRQTLNDNTMTSDELANKLASILNMKPDGVNKILNTILPNGLPASSAVLKRQVEKAQIDKIKALNIRGIIVSSDPKRYYTNGNFLSSVLGYVNSDDIGVSGVELSYNKELSGTSGNMTYEKDVYNNPLPYNNPEYVQPVDGKDVVLTIDETIQDYVEKAAQKALEDNKAKAVNIIVMNPKSGEILAMASKPSLDLNNQLNISSNSKDVQKLWKNASVQDNFEPGSIFKVITSASALENNIGLNDTYIDNGSIKIGNTVIHCWNLDGHGKQNFVDIIKNSCNVGFVELGLNLGKDKLIAFAQKMGFGEKTGIDLPGESSGILRNPGKTNDVDLATLAFGQGVGVTQVQYMAAFNAIANGGTWIRPHVMKDIVHFDDKNKMVTDKIYSDYGKKNVFDANLASTLRQDLIKVVTEGVGQNAFVQGLDIAGKTGTAQVADPATGKYAPGKYMSSFAGMAPAGDPKITLLVSINEPEGSNYYAGEVSAPVARELFKQIFNYTAIKGEVNVLGK</sequence>
<dbReference type="PATRIC" id="fig|1121326.3.peg.2746"/>
<dbReference type="Pfam" id="PF00905">
    <property type="entry name" value="Transpeptidase"/>
    <property type="match status" value="1"/>
</dbReference>
<dbReference type="Gene3D" id="3.90.1310.10">
    <property type="entry name" value="Penicillin-binding protein 2a (Domain 2)"/>
    <property type="match status" value="1"/>
</dbReference>
<dbReference type="OrthoDB" id="9804124at2"/>
<dbReference type="Proteomes" id="UP000076603">
    <property type="component" value="Unassembled WGS sequence"/>
</dbReference>
<evidence type="ECO:0000256" key="4">
    <source>
        <dbReference type="SAM" id="Phobius"/>
    </source>
</evidence>
<dbReference type="PANTHER" id="PTHR30627">
    <property type="entry name" value="PEPTIDOGLYCAN D,D-TRANSPEPTIDASE"/>
    <property type="match status" value="1"/>
</dbReference>
<dbReference type="InterPro" id="IPR012338">
    <property type="entry name" value="Beta-lactam/transpept-like"/>
</dbReference>
<evidence type="ECO:0000313" key="7">
    <source>
        <dbReference type="EMBL" id="KZL92921.1"/>
    </source>
</evidence>
<keyword evidence="4" id="KW-1133">Transmembrane helix</keyword>
<dbReference type="NCBIfam" id="TIGR02214">
    <property type="entry name" value="spoVD_pbp"/>
    <property type="match status" value="1"/>
</dbReference>
<name>A0A162TQH0_9CLOT</name>
<evidence type="ECO:0000259" key="5">
    <source>
        <dbReference type="Pfam" id="PF00905"/>
    </source>
</evidence>